<evidence type="ECO:0000256" key="1">
    <source>
        <dbReference type="SAM" id="Phobius"/>
    </source>
</evidence>
<proteinExistence type="predicted"/>
<dbReference type="SUPFAM" id="SSF48452">
    <property type="entry name" value="TPR-like"/>
    <property type="match status" value="2"/>
</dbReference>
<dbReference type="GO" id="GO:0006355">
    <property type="term" value="P:regulation of DNA-templated transcription"/>
    <property type="evidence" value="ECO:0007669"/>
    <property type="project" value="InterPro"/>
</dbReference>
<keyword evidence="1" id="KW-0812">Transmembrane</keyword>
<dbReference type="InterPro" id="IPR011990">
    <property type="entry name" value="TPR-like_helical_dom_sf"/>
</dbReference>
<reference evidence="2 3" key="1">
    <citation type="submission" date="2018-04" db="EMBL/GenBank/DDBJ databases">
        <title>Chryseobacterium oncorhynchi 701B-08T from rainbow trout, and Chryseobacterium viscerum 687B-08T from diseased fish.</title>
        <authorList>
            <person name="Jeong J.-J."/>
            <person name="Lee Y.J."/>
            <person name="Pathiraja D."/>
            <person name="Park B."/>
            <person name="Choi I.-G."/>
            <person name="Kim K.D."/>
        </authorList>
    </citation>
    <scope>NUCLEOTIDE SEQUENCE [LARGE SCALE GENOMIC DNA]</scope>
    <source>
        <strain evidence="2 3">687B-08</strain>
    </source>
</reference>
<dbReference type="Gene3D" id="1.25.40.10">
    <property type="entry name" value="Tetratricopeptide repeat domain"/>
    <property type="match status" value="1"/>
</dbReference>
<sequence>MIAAQTSIPEIDKRNDEAKALFDERKHDESLKLSKEILEEAKQIGYSKGIAAAAIRIAIVYGMKREPNNSLPYTLMAQQAANEIGDYSLKTKIDHVLGGNYAGMEMIDEAVKTFRRMVSDAKKIPDPEKSFLQENVAYHNLAATYQVGKKMPDSAYYYYTKVYNAFKDKPNIDPKVNEILLRASIYIDEINKKKKDSVPAYSTTIQKVLSRSNDSSAVYAYQSLANASFYQGKYEDARRYNEIYIKWAKKHKYLMGLNTAYDLRYRISEKLNDLAKSQKELKEYVLLKDTITDIDKKNIQTSLKNIIKTKDENIKSETHTKNTLFFWIALIIALFIGSLFFFKNFIKKKHKEKTIVISKKESEITVLQSKINTAFEEVAMLAKTNSPNFFIRFQEVYPEFTKKLQEISPGLRTSELTLCAYTFLGFNTKDIADYTFKSVNTVRNRKYNLRKKMNIPTEENMGMWFRKLMKEDAL</sequence>
<accession>A0A316W9P5</accession>
<organism evidence="2 3">
    <name type="scientific">Chryseobacterium viscerum</name>
    <dbReference type="NCBI Taxonomy" id="1037377"/>
    <lineage>
        <taxon>Bacteria</taxon>
        <taxon>Pseudomonadati</taxon>
        <taxon>Bacteroidota</taxon>
        <taxon>Flavobacteriia</taxon>
        <taxon>Flavobacteriales</taxon>
        <taxon>Weeksellaceae</taxon>
        <taxon>Chryseobacterium group</taxon>
        <taxon>Chryseobacterium</taxon>
    </lineage>
</organism>
<evidence type="ECO:0000313" key="3">
    <source>
        <dbReference type="Proteomes" id="UP000236413"/>
    </source>
</evidence>
<keyword evidence="1" id="KW-0472">Membrane</keyword>
<dbReference type="Gene3D" id="1.10.10.10">
    <property type="entry name" value="Winged helix-like DNA-binding domain superfamily/Winged helix DNA-binding domain"/>
    <property type="match status" value="1"/>
</dbReference>
<comment type="caution">
    <text evidence="2">The sequence shown here is derived from an EMBL/GenBank/DDBJ whole genome shotgun (WGS) entry which is preliminary data.</text>
</comment>
<dbReference type="SUPFAM" id="SSF46894">
    <property type="entry name" value="C-terminal effector domain of the bipartite response regulators"/>
    <property type="match status" value="1"/>
</dbReference>
<gene>
    <name evidence="2" type="ORF">C1634_024810</name>
</gene>
<evidence type="ECO:0000313" key="2">
    <source>
        <dbReference type="EMBL" id="PWN58054.1"/>
    </source>
</evidence>
<dbReference type="Proteomes" id="UP000236413">
    <property type="component" value="Unassembled WGS sequence"/>
</dbReference>
<dbReference type="GO" id="GO:0003677">
    <property type="term" value="F:DNA binding"/>
    <property type="evidence" value="ECO:0007669"/>
    <property type="project" value="InterPro"/>
</dbReference>
<dbReference type="AlphaFoldDB" id="A0A316W9P5"/>
<dbReference type="EMBL" id="PPEG02000014">
    <property type="protein sequence ID" value="PWN58054.1"/>
    <property type="molecule type" value="Genomic_DNA"/>
</dbReference>
<dbReference type="InterPro" id="IPR016032">
    <property type="entry name" value="Sig_transdc_resp-reg_C-effctor"/>
</dbReference>
<feature type="transmembrane region" description="Helical" evidence="1">
    <location>
        <begin position="324"/>
        <end position="342"/>
    </location>
</feature>
<protein>
    <recommendedName>
        <fullName evidence="4">HTH luxR-type domain-containing protein</fullName>
    </recommendedName>
</protein>
<evidence type="ECO:0008006" key="4">
    <source>
        <dbReference type="Google" id="ProtNLM"/>
    </source>
</evidence>
<dbReference type="InterPro" id="IPR036388">
    <property type="entry name" value="WH-like_DNA-bd_sf"/>
</dbReference>
<keyword evidence="1" id="KW-1133">Transmembrane helix</keyword>
<name>A0A316W9P5_9FLAO</name>